<sequence>MKWRPLGHLLILWEISADWLYRVNAPLVPMQDDLALDDNFVETILSGFDTFSDYQQIPTSQTGETGGLAPSEFYSSLKPLSGNSAPALEEEPFSSFGLKPVKSSTYHDPHLTTQCAPEATPNFSHGEVLPSPMTFLSYAPSFPSHFSNLDQSHLHLSGNPTHLAPLGMLDMLARSWSQADIHSQAYFPPFIRPADWEAFQQAQNHYKLSVPIPSTQIVSGHKFPYVLISAWNSANPSHQLQIAMSPIKSNKESFLNFFSISPIHKISHLTQYSKLEALISSLASNFEHMSRLQHAKVDNFTNEMWGYFLDLTRARGYINDGFDQRIFRLHIQSLREIFLGVWALNSHITKILGHNAKPEVWEDNSERLLHFCQILLFKNNINFAMELPRSSHNVNVNTLSPFEKLLWDYFSHKENSILFNIKRPAKQSFKKVYGRDQGITRIIIALIRFYYEYTNKSKFDALFPSPDSFSFFLAKIADYENQADLKYFMANILKYLPKDSFLPWKETFIFSNEHKAAIREKLELTELRELTLNDWLNEKVIISPDNKKRSIIPF</sequence>
<evidence type="ECO:0000313" key="3">
    <source>
        <dbReference type="Proteomes" id="UP000765509"/>
    </source>
</evidence>
<reference evidence="2" key="1">
    <citation type="submission" date="2021-03" db="EMBL/GenBank/DDBJ databases">
        <title>Draft genome sequence of rust myrtle Austropuccinia psidii MF-1, a brazilian biotype.</title>
        <authorList>
            <person name="Quecine M.C."/>
            <person name="Pachon D.M.R."/>
            <person name="Bonatelli M.L."/>
            <person name="Correr F.H."/>
            <person name="Franceschini L.M."/>
            <person name="Leite T.F."/>
            <person name="Margarido G.R.A."/>
            <person name="Almeida C.A."/>
            <person name="Ferrarezi J.A."/>
            <person name="Labate C.A."/>
        </authorList>
    </citation>
    <scope>NUCLEOTIDE SEQUENCE</scope>
    <source>
        <strain evidence="2">MF-1</strain>
    </source>
</reference>
<gene>
    <name evidence="2" type="ORF">O181_001700</name>
</gene>
<name>A0A9Q3BBJ1_9BASI</name>
<accession>A0A9Q3BBJ1</accession>
<comment type="caution">
    <text evidence="2">The sequence shown here is derived from an EMBL/GenBank/DDBJ whole genome shotgun (WGS) entry which is preliminary data.</text>
</comment>
<protein>
    <submittedName>
        <fullName evidence="2">Uncharacterized protein</fullName>
    </submittedName>
</protein>
<keyword evidence="1" id="KW-0732">Signal</keyword>
<feature type="chain" id="PRO_5040228579" evidence="1">
    <location>
        <begin position="26"/>
        <end position="554"/>
    </location>
</feature>
<organism evidence="2 3">
    <name type="scientific">Austropuccinia psidii MF-1</name>
    <dbReference type="NCBI Taxonomy" id="1389203"/>
    <lineage>
        <taxon>Eukaryota</taxon>
        <taxon>Fungi</taxon>
        <taxon>Dikarya</taxon>
        <taxon>Basidiomycota</taxon>
        <taxon>Pucciniomycotina</taxon>
        <taxon>Pucciniomycetes</taxon>
        <taxon>Pucciniales</taxon>
        <taxon>Sphaerophragmiaceae</taxon>
        <taxon>Austropuccinia</taxon>
    </lineage>
</organism>
<dbReference type="Proteomes" id="UP000765509">
    <property type="component" value="Unassembled WGS sequence"/>
</dbReference>
<evidence type="ECO:0000313" key="2">
    <source>
        <dbReference type="EMBL" id="MBW0461985.1"/>
    </source>
</evidence>
<keyword evidence="3" id="KW-1185">Reference proteome</keyword>
<feature type="signal peptide" evidence="1">
    <location>
        <begin position="1"/>
        <end position="25"/>
    </location>
</feature>
<dbReference type="AlphaFoldDB" id="A0A9Q3BBJ1"/>
<evidence type="ECO:0000256" key="1">
    <source>
        <dbReference type="SAM" id="SignalP"/>
    </source>
</evidence>
<dbReference type="EMBL" id="AVOT02000253">
    <property type="protein sequence ID" value="MBW0461985.1"/>
    <property type="molecule type" value="Genomic_DNA"/>
</dbReference>
<proteinExistence type="predicted"/>